<dbReference type="InterPro" id="IPR050088">
    <property type="entry name" value="IspD/TarI_cytidylyltransf_bact"/>
</dbReference>
<evidence type="ECO:0000313" key="4">
    <source>
        <dbReference type="Proteomes" id="UP000810171"/>
    </source>
</evidence>
<dbReference type="InterPro" id="IPR029044">
    <property type="entry name" value="Nucleotide-diphossugar_trans"/>
</dbReference>
<dbReference type="PANTHER" id="PTHR32125">
    <property type="entry name" value="2-C-METHYL-D-ERYTHRITOL 4-PHOSPHATE CYTIDYLYLTRANSFERASE, CHLOROPLASTIC"/>
    <property type="match status" value="1"/>
</dbReference>
<gene>
    <name evidence="3" type="ORF">H9C73_13395</name>
</gene>
<evidence type="ECO:0000256" key="2">
    <source>
        <dbReference type="ARBA" id="ARBA00022695"/>
    </source>
</evidence>
<dbReference type="InterPro" id="IPR034683">
    <property type="entry name" value="IspD/TarI"/>
</dbReference>
<dbReference type="Proteomes" id="UP000810171">
    <property type="component" value="Unassembled WGS sequence"/>
</dbReference>
<dbReference type="RefSeq" id="WP_209288411.1">
    <property type="nucleotide sequence ID" value="NZ_JACVEW010000023.1"/>
</dbReference>
<reference evidence="3 4" key="1">
    <citation type="submission" date="2020-09" db="EMBL/GenBank/DDBJ databases">
        <authorList>
            <person name="Tanuku N.R.S."/>
        </authorList>
    </citation>
    <scope>NUCLEOTIDE SEQUENCE [LARGE SCALE GENOMIC DNA]</scope>
    <source>
        <strain evidence="3 4">AK62</strain>
    </source>
</reference>
<proteinExistence type="predicted"/>
<keyword evidence="1" id="KW-0808">Transferase</keyword>
<sequence length="222" mass="24274">MCELSVVIPAAGIGSRLGQGPKAWLEMDATPLLVWVARKALHLTNDVWAAVLPEDYAHAVALFQRHHLPVNLITGGASRQESVQQLVNASHGKWVMIQDVARPFATVALLRSVFDHARLHGAAAAFLPPEVPVAVLEAGMVTGYHTAAEALVFQAPQAFPRTALNRLLCEARKTGTHRQSTAQLWLDAGRAIYPVHGEKTNIKLTTPEDWVIAQALKEYLYQ</sequence>
<accession>A0ABS3ZDH7</accession>
<dbReference type="PANTHER" id="PTHR32125:SF4">
    <property type="entry name" value="2-C-METHYL-D-ERYTHRITOL 4-PHOSPHATE CYTIDYLYLTRANSFERASE, CHLOROPLASTIC"/>
    <property type="match status" value="1"/>
</dbReference>
<dbReference type="GO" id="GO:0016779">
    <property type="term" value="F:nucleotidyltransferase activity"/>
    <property type="evidence" value="ECO:0007669"/>
    <property type="project" value="UniProtKB-KW"/>
</dbReference>
<dbReference type="Gene3D" id="3.90.550.10">
    <property type="entry name" value="Spore Coat Polysaccharide Biosynthesis Protein SpsA, Chain A"/>
    <property type="match status" value="1"/>
</dbReference>
<evidence type="ECO:0000313" key="3">
    <source>
        <dbReference type="EMBL" id="MBP0049727.1"/>
    </source>
</evidence>
<protein>
    <submittedName>
        <fullName evidence="3">2-C-methyl-D-erythritol 4-phosphate cytidylyltransferase</fullName>
    </submittedName>
</protein>
<name>A0ABS3ZDH7_9GAMM</name>
<evidence type="ECO:0000256" key="1">
    <source>
        <dbReference type="ARBA" id="ARBA00022679"/>
    </source>
</evidence>
<keyword evidence="2 3" id="KW-0548">Nucleotidyltransferase</keyword>
<organism evidence="3 4">
    <name type="scientific">Marinobacterium alkalitolerans</name>
    <dbReference type="NCBI Taxonomy" id="1542925"/>
    <lineage>
        <taxon>Bacteria</taxon>
        <taxon>Pseudomonadati</taxon>
        <taxon>Pseudomonadota</taxon>
        <taxon>Gammaproteobacteria</taxon>
        <taxon>Oceanospirillales</taxon>
        <taxon>Oceanospirillaceae</taxon>
        <taxon>Marinobacterium</taxon>
    </lineage>
</organism>
<comment type="caution">
    <text evidence="3">The sequence shown here is derived from an EMBL/GenBank/DDBJ whole genome shotgun (WGS) entry which is preliminary data.</text>
</comment>
<keyword evidence="4" id="KW-1185">Reference proteome</keyword>
<dbReference type="Pfam" id="PF01128">
    <property type="entry name" value="IspD"/>
    <property type="match status" value="1"/>
</dbReference>
<dbReference type="SUPFAM" id="SSF53448">
    <property type="entry name" value="Nucleotide-diphospho-sugar transferases"/>
    <property type="match status" value="1"/>
</dbReference>
<dbReference type="EMBL" id="JACVEW010000023">
    <property type="protein sequence ID" value="MBP0049727.1"/>
    <property type="molecule type" value="Genomic_DNA"/>
</dbReference>